<dbReference type="InterPro" id="IPR012312">
    <property type="entry name" value="Hemerythrin-like"/>
</dbReference>
<sequence>MTALVQEITREHRNIAQVLRLLEREIGAFEEGEGFDAELWHLILDYLRDFPARVHHPKEDLIYRRLMERQSEAAPALQDLEAEHVRLAATLDRLAGLVEAVERDVELPRCLLVGAARDFLAFQRTHMLREEESFLPFAESRLTAADWQAVAARAQKRPDPLFDEQEEKRFAELRTAILEAS</sequence>
<protein>
    <submittedName>
        <fullName evidence="2">Hemerythrin-like domain-containing protein</fullName>
    </submittedName>
</protein>
<accession>A0A1Y6CGP2</accession>
<organism evidence="2 3">
    <name type="scientific">Tistlia consotensis USBA 355</name>
    <dbReference type="NCBI Taxonomy" id="560819"/>
    <lineage>
        <taxon>Bacteria</taxon>
        <taxon>Pseudomonadati</taxon>
        <taxon>Pseudomonadota</taxon>
        <taxon>Alphaproteobacteria</taxon>
        <taxon>Rhodospirillales</taxon>
        <taxon>Rhodovibrionaceae</taxon>
        <taxon>Tistlia</taxon>
    </lineage>
</organism>
<dbReference type="Proteomes" id="UP000192917">
    <property type="component" value="Unassembled WGS sequence"/>
</dbReference>
<keyword evidence="3" id="KW-1185">Reference proteome</keyword>
<evidence type="ECO:0000259" key="1">
    <source>
        <dbReference type="Pfam" id="PF01814"/>
    </source>
</evidence>
<dbReference type="RefSeq" id="WP_085124990.1">
    <property type="nucleotide sequence ID" value="NZ_FWZX01000023.1"/>
</dbReference>
<evidence type="ECO:0000313" key="3">
    <source>
        <dbReference type="Proteomes" id="UP000192917"/>
    </source>
</evidence>
<dbReference type="GO" id="GO:0005886">
    <property type="term" value="C:plasma membrane"/>
    <property type="evidence" value="ECO:0007669"/>
    <property type="project" value="TreeGrafter"/>
</dbReference>
<dbReference type="STRING" id="560819.SAMN05428998_12354"/>
<dbReference type="AlphaFoldDB" id="A0A1Y6CGP2"/>
<dbReference type="PANTHER" id="PTHR39966:SF1">
    <property type="entry name" value="HEMERYTHRIN-LIKE DOMAIN-CONTAINING PROTEIN"/>
    <property type="match status" value="1"/>
</dbReference>
<dbReference type="PANTHER" id="PTHR39966">
    <property type="entry name" value="BLL2471 PROTEIN-RELATED"/>
    <property type="match status" value="1"/>
</dbReference>
<gene>
    <name evidence="2" type="ORF">SAMN05428998_12354</name>
</gene>
<dbReference type="Pfam" id="PF01814">
    <property type="entry name" value="Hemerythrin"/>
    <property type="match status" value="1"/>
</dbReference>
<reference evidence="2 3" key="1">
    <citation type="submission" date="2017-04" db="EMBL/GenBank/DDBJ databases">
        <authorList>
            <person name="Afonso C.L."/>
            <person name="Miller P.J."/>
            <person name="Scott M.A."/>
            <person name="Spackman E."/>
            <person name="Goraichik I."/>
            <person name="Dimitrov K.M."/>
            <person name="Suarez D.L."/>
            <person name="Swayne D.E."/>
        </authorList>
    </citation>
    <scope>NUCLEOTIDE SEQUENCE [LARGE SCALE GENOMIC DNA]</scope>
    <source>
        <strain evidence="2 3">USBA 355</strain>
    </source>
</reference>
<dbReference type="EMBL" id="FWZX01000023">
    <property type="protein sequence ID" value="SMF60528.1"/>
    <property type="molecule type" value="Genomic_DNA"/>
</dbReference>
<proteinExistence type="predicted"/>
<dbReference type="CDD" id="cd12108">
    <property type="entry name" value="Hr-like"/>
    <property type="match status" value="1"/>
</dbReference>
<feature type="domain" description="Hemerythrin-like" evidence="1">
    <location>
        <begin position="5"/>
        <end position="138"/>
    </location>
</feature>
<evidence type="ECO:0000313" key="2">
    <source>
        <dbReference type="EMBL" id="SMF60528.1"/>
    </source>
</evidence>
<name>A0A1Y6CGP2_9PROT</name>
<dbReference type="Gene3D" id="1.20.120.520">
    <property type="entry name" value="nmb1532 protein domain like"/>
    <property type="match status" value="1"/>
</dbReference>